<accession>A0ABX1R4Z6</accession>
<dbReference type="PANTHER" id="PTHR45339:SF1">
    <property type="entry name" value="HYBRID SIGNAL TRANSDUCTION HISTIDINE KINASE J"/>
    <property type="match status" value="1"/>
</dbReference>
<evidence type="ECO:0000256" key="4">
    <source>
        <dbReference type="ARBA" id="ARBA00022553"/>
    </source>
</evidence>
<dbReference type="SMART" id="SM00387">
    <property type="entry name" value="HATPase_c"/>
    <property type="match status" value="1"/>
</dbReference>
<keyword evidence="4 8" id="KW-0597">Phosphoprotein</keyword>
<keyword evidence="6" id="KW-0418">Kinase</keyword>
<feature type="modified residue" description="4-aspartylphosphate" evidence="8">
    <location>
        <position position="1789"/>
    </location>
</feature>
<dbReference type="InterPro" id="IPR003661">
    <property type="entry name" value="HisK_dim/P_dom"/>
</dbReference>
<dbReference type="InterPro" id="IPR036097">
    <property type="entry name" value="HisK_dim/P_sf"/>
</dbReference>
<feature type="domain" description="HAMP" evidence="13">
    <location>
        <begin position="623"/>
        <end position="675"/>
    </location>
</feature>
<feature type="modified residue" description="4-aspartylphosphate" evidence="8">
    <location>
        <position position="1667"/>
    </location>
</feature>
<keyword evidence="7" id="KW-0902">Two-component regulatory system</keyword>
<dbReference type="Gene3D" id="3.40.50.2300">
    <property type="match status" value="3"/>
</dbReference>
<comment type="catalytic activity">
    <reaction evidence="1">
        <text>ATP + protein L-histidine = ADP + protein N-phospho-L-histidine.</text>
        <dbReference type="EC" id="2.7.13.3"/>
    </reaction>
</comment>
<feature type="domain" description="HAMP" evidence="13">
    <location>
        <begin position="900"/>
        <end position="953"/>
    </location>
</feature>
<evidence type="ECO:0000256" key="7">
    <source>
        <dbReference type="ARBA" id="ARBA00023012"/>
    </source>
</evidence>
<comment type="caution">
    <text evidence="14">The sequence shown here is derived from an EMBL/GenBank/DDBJ whole genome shotgun (WGS) entry which is preliminary data.</text>
</comment>
<dbReference type="Gene3D" id="1.10.287.130">
    <property type="match status" value="1"/>
</dbReference>
<dbReference type="InterPro" id="IPR004358">
    <property type="entry name" value="Sig_transdc_His_kin-like_C"/>
</dbReference>
<dbReference type="InterPro" id="IPR003594">
    <property type="entry name" value="HATPase_dom"/>
</dbReference>
<dbReference type="Gene3D" id="3.30.565.10">
    <property type="entry name" value="Histidine kinase-like ATPase, C-terminal domain"/>
    <property type="match status" value="1"/>
</dbReference>
<name>A0ABX1R4Z6_9ALTE</name>
<evidence type="ECO:0000259" key="11">
    <source>
        <dbReference type="PROSITE" id="PS50109"/>
    </source>
</evidence>
<dbReference type="Proteomes" id="UP000709336">
    <property type="component" value="Unassembled WGS sequence"/>
</dbReference>
<feature type="domain" description="HAMP" evidence="13">
    <location>
        <begin position="161"/>
        <end position="213"/>
    </location>
</feature>
<dbReference type="Gene3D" id="3.30.450.40">
    <property type="match status" value="1"/>
</dbReference>
<proteinExistence type="predicted"/>
<feature type="compositionally biased region" description="Polar residues" evidence="10">
    <location>
        <begin position="26"/>
        <end position="38"/>
    </location>
</feature>
<feature type="domain" description="Response regulatory" evidence="12">
    <location>
        <begin position="1618"/>
        <end position="1731"/>
    </location>
</feature>
<dbReference type="CDD" id="cd16922">
    <property type="entry name" value="HATPase_EvgS-ArcB-TorS-like"/>
    <property type="match status" value="1"/>
</dbReference>
<dbReference type="SMART" id="SM00304">
    <property type="entry name" value="HAMP"/>
    <property type="match status" value="11"/>
</dbReference>
<dbReference type="Pfam" id="PF13185">
    <property type="entry name" value="GAF_2"/>
    <property type="match status" value="1"/>
</dbReference>
<keyword evidence="5" id="KW-0808">Transferase</keyword>
<evidence type="ECO:0000256" key="5">
    <source>
        <dbReference type="ARBA" id="ARBA00022679"/>
    </source>
</evidence>
<dbReference type="PANTHER" id="PTHR45339">
    <property type="entry name" value="HYBRID SIGNAL TRANSDUCTION HISTIDINE KINASE J"/>
    <property type="match status" value="1"/>
</dbReference>
<feature type="modified residue" description="4-aspartylphosphate" evidence="8">
    <location>
        <position position="1936"/>
    </location>
</feature>
<dbReference type="PRINTS" id="PR00344">
    <property type="entry name" value="BCTRLSENSOR"/>
</dbReference>
<dbReference type="RefSeq" id="WP_169212076.1">
    <property type="nucleotide sequence ID" value="NZ_JAATNW010000010.1"/>
</dbReference>
<dbReference type="InterPro" id="IPR029016">
    <property type="entry name" value="GAF-like_dom_sf"/>
</dbReference>
<dbReference type="InterPro" id="IPR003018">
    <property type="entry name" value="GAF"/>
</dbReference>
<dbReference type="InterPro" id="IPR003660">
    <property type="entry name" value="HAMP_dom"/>
</dbReference>
<evidence type="ECO:0000259" key="12">
    <source>
        <dbReference type="PROSITE" id="PS50110"/>
    </source>
</evidence>
<dbReference type="PROSITE" id="PS50109">
    <property type="entry name" value="HIS_KIN"/>
    <property type="match status" value="1"/>
</dbReference>
<reference evidence="14 15" key="1">
    <citation type="submission" date="2020-03" db="EMBL/GenBank/DDBJ databases">
        <title>Alteromonas ponticola sp. nov., isolated from seawater.</title>
        <authorList>
            <person name="Yoon J.-H."/>
            <person name="Kim Y.-O."/>
        </authorList>
    </citation>
    <scope>NUCLEOTIDE SEQUENCE [LARGE SCALE GENOMIC DNA]</scope>
    <source>
        <strain evidence="14 15">MYP5</strain>
    </source>
</reference>
<dbReference type="CDD" id="cd06225">
    <property type="entry name" value="HAMP"/>
    <property type="match status" value="10"/>
</dbReference>
<feature type="domain" description="HAMP" evidence="13">
    <location>
        <begin position="438"/>
        <end position="491"/>
    </location>
</feature>
<keyword evidence="15" id="KW-1185">Reference proteome</keyword>
<dbReference type="PROSITE" id="PS50110">
    <property type="entry name" value="RESPONSE_REGULATORY"/>
    <property type="match status" value="3"/>
</dbReference>
<feature type="domain" description="HAMP" evidence="13">
    <location>
        <begin position="253"/>
        <end position="306"/>
    </location>
</feature>
<evidence type="ECO:0000313" key="14">
    <source>
        <dbReference type="EMBL" id="NMH61514.1"/>
    </source>
</evidence>
<dbReference type="CDD" id="cd00156">
    <property type="entry name" value="REC"/>
    <property type="match status" value="2"/>
</dbReference>
<sequence length="2005" mass="218187">MTSSNQKGKSTPASKAASSKASTSKQTVSESATSNTTAVPPAKKAAPSRRPTNRKSRRVSHDDMFQDTDYVHDQIDRLIFALESFREGDISVRLSKERNDKFADLAEAYNTMVEMIGGVSTEVSRISRVGGIEGNLEARAEFKAASGVWKELIDNINILIEAISNPVLEVSRILNSIASGNLQDKFSLTVTGDFRAMADVINRTQYSLNTFAEQVTQVAREVGVEGKLGGQASVPNVSGTWKDLTDNVNQMASNITAQVREIATVTTAVAQGDLTQKITEQGKGGEVLVLSSTINRMVDSLNIFAAEVTNVAREVGVEGKLGGQAVVPDVAGTWKALTDNVNMLASNVTAQVRDIANVATAVADGDLSQKININVKGEIAELKETINQMVDSLNIFSDEVTRVAREVGTEGKLGGQATVPNVAGTWKNLTDNVNTMASNLTTQVREIASVTTAVAQGDLSQKITEEGKGGEVLVLSNTINNMVDSLTLFSAEVTRVAREVGTEGTLGGQAVVPGAAGTWKNLTDNVNTMASNLTTQVREIANVATAVADGDLSQKIKINVKGEIADLTKTINQMVDSLNIFSDEVTRVAREVGTEGKLGGQAAVPNVAGTWKNLTENVNFMASNLTTQVREIANVATAVAKGDLTRKVTIDAEGEIAELKETINQMVDSLNIFSDEVTRVAREVGTEGRLGGQALVPNVGGAWMELTKNVNTMASNLTTQVREIASVTKAVANGDLSQKITEEAKGGEVLELSITINRMVDSLQTLSDEVTRVAREVGTEGVLGGQADVPNVAGAWLDLSNNVNTMASNLTAQVREIAGVAASVANGDLSRKISIDARGEIADLRDIINQMVDSLNIFAAEVTRVAREVGTESKLGGQAVVPNVAGTWKDLTDNVNTMASNLTTQVREIASVTTAVANGDLSQKISEEAKEGEVLELSTTINRMVDALNIFADEVTNVAREVGTEGILGGQAEVPNVAGAWKDLTDNVNTMASNLTAQVREIASVSTALARGDFSKKIEVHVRGEVQELKNNINAMVDSFITIVKAANSIAEGDFALEMPLRSDADQLSIALNSMTRNLKRISEENENEAWIKNGQANLNDKMRGELDLHALSKNIITYLTKYLKAQIGALYLTENTKEGEVLKLTSTYAYTKRKDAVNEFKVGESLVGQAALEKEAIVITNVPEDYVLISSAIGRKEPNSLLVQPCLIGSEVKGIIEIGSFYEFTDNQLELVRVVAENIAIAINSAQDRSKMKLLLEESQRKSEELLDQQQKLRAQSEELQVANEDLEIKTRDLERQKEDIQSSRVEVEQKAKELELVSKYKSEFLANMSHELRTPLNSLLILAKELTKNDKGNLDDEQIKDANIIYDGGNDLLNLINDILDLSKVEAGKLQVHPQTISVQKLLTSMENKFNPIAKNKGLSFNIEIEEGVSKNLYTDDQRLEQIIKNLLSNAFKFTESGEIILAAEKVPEDVQFRKITTPHKDVIAFSVADTGIGIVKEKFAQIFEAFQQAEGGTSRQYGGTGLGLTISRELSRLLGGEIHIWSEPNQGSKFTVYIPIDLSKTGALDDDTESEITIEYPKYDIKESQLANSSTPELPSPTKPFVSDDRNDISSKDDSLLIIEDDQNFAEILKREVKSHGYNVLVAREGREGLDLASQFQPKGIFLDIRLPDLDGMRVLDQLKFNLKTRHIPVHIISVEDKSTQALSKGAIGFLSKPASLSSINNVIKKITGIQETTVKTILLVEDNEASIDSLKRILSNSQIKILTAKTGKKAEELLDDTHPDCIILDLNLPDTTGFGLLNKLHSSGAIKDVPIVIYTGQELTKEEVKQLRKYTDSIVIKGVSSPERLLDEVSLFIHSMESKYSDQQRAILSALHDPEKLLANQKVLLVDDDIRNTYALSKVLADAGMQVVLADNGMMALEKLEQEPDVSIILMDVMMPIMDGYEAMRRIREKHEHKELPIIALTAKAMAEDRSKCLSAGANDYLTKPVDVEKLLNIMRVWLYK</sequence>
<dbReference type="SUPFAM" id="SSF47384">
    <property type="entry name" value="Homodimeric domain of signal transducing histidine kinase"/>
    <property type="match status" value="1"/>
</dbReference>
<feature type="domain" description="Response regulatory" evidence="12">
    <location>
        <begin position="1886"/>
        <end position="2003"/>
    </location>
</feature>
<dbReference type="SMART" id="SM00065">
    <property type="entry name" value="GAF"/>
    <property type="match status" value="1"/>
</dbReference>
<evidence type="ECO:0000256" key="2">
    <source>
        <dbReference type="ARBA" id="ARBA00004370"/>
    </source>
</evidence>
<dbReference type="Gene3D" id="1.10.287.950">
    <property type="entry name" value="Methyl-accepting chemotaxis protein"/>
    <property type="match status" value="1"/>
</dbReference>
<feature type="domain" description="HAMP" evidence="13">
    <location>
        <begin position="531"/>
        <end position="583"/>
    </location>
</feature>
<dbReference type="InterPro" id="IPR036890">
    <property type="entry name" value="HATPase_C_sf"/>
</dbReference>
<feature type="domain" description="HAMP" evidence="13">
    <location>
        <begin position="715"/>
        <end position="768"/>
    </location>
</feature>
<feature type="region of interest" description="Disordered" evidence="10">
    <location>
        <begin position="1588"/>
        <end position="1610"/>
    </location>
</feature>
<feature type="domain" description="Histidine kinase" evidence="11">
    <location>
        <begin position="1329"/>
        <end position="1561"/>
    </location>
</feature>
<dbReference type="Pfam" id="PF00072">
    <property type="entry name" value="Response_reg"/>
    <property type="match status" value="3"/>
</dbReference>
<dbReference type="SUPFAM" id="SSF55781">
    <property type="entry name" value="GAF domain-like"/>
    <property type="match status" value="1"/>
</dbReference>
<dbReference type="Pfam" id="PF00672">
    <property type="entry name" value="HAMP"/>
    <property type="match status" value="8"/>
</dbReference>
<feature type="region of interest" description="Disordered" evidence="10">
    <location>
        <begin position="1"/>
        <end position="65"/>
    </location>
</feature>
<evidence type="ECO:0000256" key="1">
    <source>
        <dbReference type="ARBA" id="ARBA00000085"/>
    </source>
</evidence>
<feature type="domain" description="HAMP" evidence="13">
    <location>
        <begin position="808"/>
        <end position="860"/>
    </location>
</feature>
<dbReference type="SMART" id="SM00448">
    <property type="entry name" value="REC"/>
    <property type="match status" value="3"/>
</dbReference>
<dbReference type="EMBL" id="JAATNW010000010">
    <property type="protein sequence ID" value="NMH61514.1"/>
    <property type="molecule type" value="Genomic_DNA"/>
</dbReference>
<feature type="domain" description="HAMP" evidence="13">
    <location>
        <begin position="81"/>
        <end position="121"/>
    </location>
</feature>
<dbReference type="InterPro" id="IPR005467">
    <property type="entry name" value="His_kinase_dom"/>
</dbReference>
<protein>
    <recommendedName>
        <fullName evidence="3">histidine kinase</fullName>
        <ecNumber evidence="3">2.7.13.3</ecNumber>
    </recommendedName>
</protein>
<dbReference type="SUPFAM" id="SSF55874">
    <property type="entry name" value="ATPase domain of HSP90 chaperone/DNA topoisomerase II/histidine kinase"/>
    <property type="match status" value="1"/>
</dbReference>
<comment type="subcellular location">
    <subcellularLocation>
        <location evidence="2">Membrane</location>
    </subcellularLocation>
</comment>
<dbReference type="Pfam" id="PF02518">
    <property type="entry name" value="HATPase_c"/>
    <property type="match status" value="1"/>
</dbReference>
<gene>
    <name evidence="14" type="ORF">HCJ96_15900</name>
</gene>
<feature type="domain" description="HAMP" evidence="13">
    <location>
        <begin position="993"/>
        <end position="1045"/>
    </location>
</feature>
<dbReference type="Pfam" id="PF00512">
    <property type="entry name" value="HisKA"/>
    <property type="match status" value="1"/>
</dbReference>
<feature type="domain" description="Response regulatory" evidence="12">
    <location>
        <begin position="1740"/>
        <end position="1856"/>
    </location>
</feature>
<evidence type="ECO:0000256" key="8">
    <source>
        <dbReference type="PROSITE-ProRule" id="PRU00169"/>
    </source>
</evidence>
<dbReference type="CDD" id="cd17546">
    <property type="entry name" value="REC_hyHK_CKI1_RcsC-like"/>
    <property type="match status" value="1"/>
</dbReference>
<evidence type="ECO:0000256" key="9">
    <source>
        <dbReference type="SAM" id="Coils"/>
    </source>
</evidence>
<dbReference type="SUPFAM" id="SSF52172">
    <property type="entry name" value="CheY-like"/>
    <property type="match status" value="3"/>
</dbReference>
<dbReference type="SUPFAM" id="SSF58104">
    <property type="entry name" value="Methyl-accepting chemotaxis protein (MCP) signaling domain"/>
    <property type="match status" value="3"/>
</dbReference>
<evidence type="ECO:0000259" key="13">
    <source>
        <dbReference type="PROSITE" id="PS50885"/>
    </source>
</evidence>
<feature type="compositionally biased region" description="Low complexity" evidence="10">
    <location>
        <begin position="9"/>
        <end position="25"/>
    </location>
</feature>
<dbReference type="Pfam" id="PF18947">
    <property type="entry name" value="HAMP_2"/>
    <property type="match status" value="2"/>
</dbReference>
<dbReference type="PROSITE" id="PS50885">
    <property type="entry name" value="HAMP"/>
    <property type="match status" value="11"/>
</dbReference>
<dbReference type="InterPro" id="IPR001789">
    <property type="entry name" value="Sig_transdc_resp-reg_receiver"/>
</dbReference>
<dbReference type="SMART" id="SM00388">
    <property type="entry name" value="HisKA"/>
    <property type="match status" value="1"/>
</dbReference>
<dbReference type="CDD" id="cd00082">
    <property type="entry name" value="HisKA"/>
    <property type="match status" value="1"/>
</dbReference>
<evidence type="ECO:0000256" key="10">
    <source>
        <dbReference type="SAM" id="MobiDB-lite"/>
    </source>
</evidence>
<evidence type="ECO:0000256" key="3">
    <source>
        <dbReference type="ARBA" id="ARBA00012438"/>
    </source>
</evidence>
<dbReference type="EC" id="2.7.13.3" evidence="3"/>
<feature type="domain" description="HAMP" evidence="13">
    <location>
        <begin position="346"/>
        <end position="398"/>
    </location>
</feature>
<organism evidence="14 15">
    <name type="scientific">Alteromonas ponticola</name>
    <dbReference type="NCBI Taxonomy" id="2720613"/>
    <lineage>
        <taxon>Bacteria</taxon>
        <taxon>Pseudomonadati</taxon>
        <taxon>Pseudomonadota</taxon>
        <taxon>Gammaproteobacteria</taxon>
        <taxon>Alteromonadales</taxon>
        <taxon>Alteromonadaceae</taxon>
        <taxon>Alteromonas/Salinimonas group</taxon>
        <taxon>Alteromonas</taxon>
    </lineage>
</organism>
<dbReference type="InterPro" id="IPR011006">
    <property type="entry name" value="CheY-like_superfamily"/>
</dbReference>
<evidence type="ECO:0000256" key="6">
    <source>
        <dbReference type="ARBA" id="ARBA00022777"/>
    </source>
</evidence>
<dbReference type="Gene3D" id="1.20.120.1530">
    <property type="match status" value="6"/>
</dbReference>
<evidence type="ECO:0000313" key="15">
    <source>
        <dbReference type="Proteomes" id="UP000709336"/>
    </source>
</evidence>
<feature type="coiled-coil region" evidence="9">
    <location>
        <begin position="1250"/>
        <end position="1319"/>
    </location>
</feature>
<keyword evidence="9" id="KW-0175">Coiled coil</keyword>